<evidence type="ECO:0000313" key="7">
    <source>
        <dbReference type="Proteomes" id="UP000230821"/>
    </source>
</evidence>
<accession>A0A2G6KH80</accession>
<feature type="repeat" description="TPR" evidence="2">
    <location>
        <begin position="218"/>
        <end position="251"/>
    </location>
</feature>
<protein>
    <recommendedName>
        <fullName evidence="5">Outer membrane lipoprotein BamD-like domain-containing protein</fullName>
    </recommendedName>
</protein>
<keyword evidence="1" id="KW-0732">Signal</keyword>
<evidence type="ECO:0000256" key="3">
    <source>
        <dbReference type="SAM" id="Coils"/>
    </source>
</evidence>
<reference evidence="6 7" key="1">
    <citation type="submission" date="2017-10" db="EMBL/GenBank/DDBJ databases">
        <title>Novel microbial diversity and functional potential in the marine mammal oral microbiome.</title>
        <authorList>
            <person name="Dudek N.K."/>
            <person name="Sun C.L."/>
            <person name="Burstein D."/>
            <person name="Kantor R.S."/>
            <person name="Aliaga Goltsman D.S."/>
            <person name="Bik E.M."/>
            <person name="Thomas B.C."/>
            <person name="Banfield J.F."/>
            <person name="Relman D.A."/>
        </authorList>
    </citation>
    <scope>NUCLEOTIDE SEQUENCE [LARGE SCALE GENOMIC DNA]</scope>
    <source>
        <strain evidence="6">DOLJORAL78_47_16</strain>
    </source>
</reference>
<dbReference type="PROSITE" id="PS50005">
    <property type="entry name" value="TPR"/>
    <property type="match status" value="2"/>
</dbReference>
<dbReference type="Gene3D" id="1.25.40.10">
    <property type="entry name" value="Tetratricopeptide repeat domain"/>
    <property type="match status" value="1"/>
</dbReference>
<feature type="domain" description="Outer membrane lipoprotein BamD-like" evidence="5">
    <location>
        <begin position="178"/>
        <end position="301"/>
    </location>
</feature>
<sequence length="303" mass="34255">MEVVVVKIRRTYRHVLFWSGVVCSLCFLTACPSPQQEQSLTQIQSQLAVLSNEVRDSFKQSEEGVIDLYETLNREVKVLQKNQADAATVNDQLAASLIAIEAKLDEYNSRMMKLDARLDTTEAALTERISSLSDQMSEIGSETTITPGGPEWQPEMAPAEREMPDVSEPPVSEGESPDSEASRMYHQPYTLYVNGDFESAIAGFQKYLELYPDTELADISQFWIAESFFSLGEYETALQEYDRLISQYPNSDKIPDAFFSKAEVYLQLERQIEAISHLKYVINQFPNTMVAQKAGDRLRSLGE</sequence>
<feature type="coiled-coil region" evidence="3">
    <location>
        <begin position="90"/>
        <end position="124"/>
    </location>
</feature>
<evidence type="ECO:0000256" key="1">
    <source>
        <dbReference type="ARBA" id="ARBA00022729"/>
    </source>
</evidence>
<comment type="caution">
    <text evidence="6">The sequence shown here is derived from an EMBL/GenBank/DDBJ whole genome shotgun (WGS) entry which is preliminary data.</text>
</comment>
<dbReference type="EMBL" id="PDSK01000090">
    <property type="protein sequence ID" value="PIE34362.1"/>
    <property type="molecule type" value="Genomic_DNA"/>
</dbReference>
<dbReference type="AlphaFoldDB" id="A0A2G6KH80"/>
<keyword evidence="2" id="KW-0802">TPR repeat</keyword>
<name>A0A2G6KH80_9BACT</name>
<evidence type="ECO:0000259" key="5">
    <source>
        <dbReference type="Pfam" id="PF13525"/>
    </source>
</evidence>
<dbReference type="InterPro" id="IPR011990">
    <property type="entry name" value="TPR-like_helical_dom_sf"/>
</dbReference>
<evidence type="ECO:0000256" key="2">
    <source>
        <dbReference type="PROSITE-ProRule" id="PRU00339"/>
    </source>
</evidence>
<feature type="compositionally biased region" description="Polar residues" evidence="4">
    <location>
        <begin position="135"/>
        <end position="146"/>
    </location>
</feature>
<dbReference type="Proteomes" id="UP000230821">
    <property type="component" value="Unassembled WGS sequence"/>
</dbReference>
<feature type="region of interest" description="Disordered" evidence="4">
    <location>
        <begin position="135"/>
        <end position="182"/>
    </location>
</feature>
<keyword evidence="3" id="KW-0175">Coiled coil</keyword>
<dbReference type="PROSITE" id="PS51257">
    <property type="entry name" value="PROKAR_LIPOPROTEIN"/>
    <property type="match status" value="1"/>
</dbReference>
<proteinExistence type="predicted"/>
<organism evidence="6 7">
    <name type="scientific">candidate division KSB3 bacterium</name>
    <dbReference type="NCBI Taxonomy" id="2044937"/>
    <lineage>
        <taxon>Bacteria</taxon>
        <taxon>candidate division KSB3</taxon>
    </lineage>
</organism>
<dbReference type="InterPro" id="IPR019734">
    <property type="entry name" value="TPR_rpt"/>
</dbReference>
<dbReference type="Pfam" id="PF13525">
    <property type="entry name" value="YfiO"/>
    <property type="match status" value="1"/>
</dbReference>
<dbReference type="SUPFAM" id="SSF48452">
    <property type="entry name" value="TPR-like"/>
    <property type="match status" value="1"/>
</dbReference>
<feature type="repeat" description="TPR" evidence="2">
    <location>
        <begin position="181"/>
        <end position="214"/>
    </location>
</feature>
<evidence type="ECO:0000256" key="4">
    <source>
        <dbReference type="SAM" id="MobiDB-lite"/>
    </source>
</evidence>
<evidence type="ECO:0000313" key="6">
    <source>
        <dbReference type="EMBL" id="PIE34362.1"/>
    </source>
</evidence>
<dbReference type="InterPro" id="IPR039565">
    <property type="entry name" value="BamD-like"/>
</dbReference>
<dbReference type="SMART" id="SM00028">
    <property type="entry name" value="TPR"/>
    <property type="match status" value="3"/>
</dbReference>
<gene>
    <name evidence="6" type="ORF">CSA56_08245</name>
</gene>